<reference evidence="6 7" key="1">
    <citation type="submission" date="2015-01" db="EMBL/GenBank/DDBJ databases">
        <title>Evolution of Trichinella species and genotypes.</title>
        <authorList>
            <person name="Korhonen P.K."/>
            <person name="Edoardo P."/>
            <person name="Giuseppe L.R."/>
            <person name="Gasser R.B."/>
        </authorList>
    </citation>
    <scope>NUCLEOTIDE SEQUENCE [LARGE SCALE GENOMIC DNA]</scope>
    <source>
        <strain evidence="6">ISS37</strain>
    </source>
</reference>
<evidence type="ECO:0000313" key="7">
    <source>
        <dbReference type="Proteomes" id="UP000054630"/>
    </source>
</evidence>
<dbReference type="PANTHER" id="PTHR47160">
    <property type="entry name" value="PUTATIVE-RELATED"/>
    <property type="match status" value="1"/>
</dbReference>
<comment type="caution">
    <text evidence="6">The sequence shown here is derived from an EMBL/GenBank/DDBJ whole genome shotgun (WGS) entry which is preliminary data.</text>
</comment>
<evidence type="ECO:0000256" key="2">
    <source>
        <dbReference type="ARBA" id="ARBA00022771"/>
    </source>
</evidence>
<gene>
    <name evidence="6" type="ORF">T07_9940</name>
</gene>
<feature type="domain" description="FLYWCH-type" evidence="4">
    <location>
        <begin position="10"/>
        <end position="53"/>
    </location>
</feature>
<evidence type="ECO:0000256" key="3">
    <source>
        <dbReference type="ARBA" id="ARBA00022833"/>
    </source>
</evidence>
<dbReference type="PANTHER" id="PTHR47160:SF8">
    <property type="entry name" value="MULE TRANSPOSASE DOMAIN-CONTAINING PROTEIN"/>
    <property type="match status" value="1"/>
</dbReference>
<dbReference type="InterPro" id="IPR007588">
    <property type="entry name" value="Znf_FLYWCH"/>
</dbReference>
<keyword evidence="2" id="KW-0863">Zinc-finger</keyword>
<dbReference type="AlphaFoldDB" id="A0A0V0SB01"/>
<evidence type="ECO:0000313" key="6">
    <source>
        <dbReference type="EMBL" id="KRX23842.1"/>
    </source>
</evidence>
<protein>
    <recommendedName>
        <fullName evidence="8">MULE transposase domain-containing protein</fullName>
    </recommendedName>
</protein>
<organism evidence="6 7">
    <name type="scientific">Trichinella nelsoni</name>
    <dbReference type="NCBI Taxonomy" id="6336"/>
    <lineage>
        <taxon>Eukaryota</taxon>
        <taxon>Metazoa</taxon>
        <taxon>Ecdysozoa</taxon>
        <taxon>Nematoda</taxon>
        <taxon>Enoplea</taxon>
        <taxon>Dorylaimia</taxon>
        <taxon>Trichinellida</taxon>
        <taxon>Trichinellidae</taxon>
        <taxon>Trichinella</taxon>
    </lineage>
</organism>
<keyword evidence="1" id="KW-0479">Metal-binding</keyword>
<dbReference type="Pfam" id="PF10551">
    <property type="entry name" value="MULE"/>
    <property type="match status" value="1"/>
</dbReference>
<keyword evidence="7" id="KW-1185">Reference proteome</keyword>
<accession>A0A0V0SB01</accession>
<sequence length="536" mass="61451">MANLPELHLVQNRCGGTSLVYEGRAYKLKRAARKKYWRCSQDKKGCGGAVWNNLDVTTVIKRNDHIESCPVDEHLAYKMEKRAVLAQRSAEETKPIPAIYDEEASAASAEPSTSGHFPLFRRVRAAMYGHRAKRFPRLPEHRHDLVIPDQFKTTKSGRRLFIVPKHILVFATGTNIRLLAACRTWGMDGTFKIVPKWYQQLFTIHAFVAGKLVPAVYCLCTGKDIGTYGYIFQALIDKAAVLEVDLNPDTIICDFETALIPAIRGYFPNTRVQGCYFHFCQAVHRKVGELGLKTRYRTEEPTKRKIRMLLATAFLPVPHVNTGVSLLEAGTTGNLSALFQYFRQEWMPDERLPLWNGCYFHFCQAVHRKVGELGLKTRYRQHEETKRKIRMLLATAFLPVPHVHTGVSLLEAGTTGTLAALFQYFRQEWMTDERLPLWNVHSVNIRTNNHLEGWHNRLNRKAGKSHNGNATVGDLRRVNRVYAQKQRRVAQYTGEYTNGRRTLEQFLADLIDIFQPLLIPSITALRRWLHLKEDNA</sequence>
<evidence type="ECO:0000259" key="4">
    <source>
        <dbReference type="Pfam" id="PF04500"/>
    </source>
</evidence>
<dbReference type="OrthoDB" id="6154864at2759"/>
<evidence type="ECO:0000259" key="5">
    <source>
        <dbReference type="Pfam" id="PF10551"/>
    </source>
</evidence>
<dbReference type="Gene3D" id="2.20.25.240">
    <property type="match status" value="1"/>
</dbReference>
<dbReference type="Proteomes" id="UP000054630">
    <property type="component" value="Unassembled WGS sequence"/>
</dbReference>
<dbReference type="Pfam" id="PF04500">
    <property type="entry name" value="FLYWCH"/>
    <property type="match status" value="1"/>
</dbReference>
<name>A0A0V0SB01_9BILA</name>
<evidence type="ECO:0008006" key="8">
    <source>
        <dbReference type="Google" id="ProtNLM"/>
    </source>
</evidence>
<dbReference type="GO" id="GO:0008270">
    <property type="term" value="F:zinc ion binding"/>
    <property type="evidence" value="ECO:0007669"/>
    <property type="project" value="UniProtKB-KW"/>
</dbReference>
<feature type="domain" description="MULE transposase" evidence="5">
    <location>
        <begin position="185"/>
        <end position="281"/>
    </location>
</feature>
<evidence type="ECO:0000256" key="1">
    <source>
        <dbReference type="ARBA" id="ARBA00022723"/>
    </source>
</evidence>
<dbReference type="EMBL" id="JYDL01000021">
    <property type="protein sequence ID" value="KRX23842.1"/>
    <property type="molecule type" value="Genomic_DNA"/>
</dbReference>
<dbReference type="STRING" id="6336.A0A0V0SB01"/>
<keyword evidence="3" id="KW-0862">Zinc</keyword>
<proteinExistence type="predicted"/>
<dbReference type="InterPro" id="IPR018289">
    <property type="entry name" value="MULE_transposase_dom"/>
</dbReference>